<feature type="domain" description="MmeI-like target recognition" evidence="8">
    <location>
        <begin position="991"/>
        <end position="1162"/>
    </location>
</feature>
<dbReference type="Proteomes" id="UP001217485">
    <property type="component" value="Unassembled WGS sequence"/>
</dbReference>
<feature type="region of interest" description="Disordered" evidence="6">
    <location>
        <begin position="1244"/>
        <end position="1263"/>
    </location>
</feature>
<dbReference type="PROSITE" id="PS00092">
    <property type="entry name" value="N6_MTASE"/>
    <property type="match status" value="1"/>
</dbReference>
<evidence type="ECO:0000256" key="4">
    <source>
        <dbReference type="ARBA" id="ARBA00022691"/>
    </source>
</evidence>
<dbReference type="EC" id="2.1.1.72" evidence="1"/>
<protein>
    <recommendedName>
        <fullName evidence="1">site-specific DNA-methyltransferase (adenine-specific)</fullName>
        <ecNumber evidence="1">2.1.1.72</ecNumber>
    </recommendedName>
</protein>
<keyword evidence="3" id="KW-0808">Transferase</keyword>
<name>A0ABT5CFV5_9BACT</name>
<dbReference type="Pfam" id="PF07669">
    <property type="entry name" value="Eco57I"/>
    <property type="match status" value="1"/>
</dbReference>
<dbReference type="PRINTS" id="PR00507">
    <property type="entry name" value="N12N6MTFRASE"/>
</dbReference>
<evidence type="ECO:0000313" key="9">
    <source>
        <dbReference type="EMBL" id="MDC0684828.1"/>
    </source>
</evidence>
<sequence>MATEKELLSFHKGWIGELTAEHVGLVVTAQALVRAQAYFDRNVLAELHQRFLALVPDLAGQTTRKAERAQRNAGDDADPQIADISALFTDLFEWPRDRIAGMHGGPPLPELVVRLDNFGDDRLEPTYALLDTPPADGSPPTPLVLVRVEPPGTDLDRPLSEVGRRWAASSEARFERLLRERDIPIGLLVHTRAIRLVYAPRTETAGHLTFPVRVLTRTAGRDVLGAMVMLLGPGLLMGPQEHRLPAILRESRRYQNEVSSKLADQVLSALQDLLVGFQSARSLGGDRLMARELVEDRPHLYGGLLATILRLVFLLYTEDKGLLPDDPIFTGSYSPTGLYERLRDDDARFHDTMDQRYGAWAQLVSLFSMIFFGARYKALRLPARLGDLFDPDAYPFLEGRPYLSTRGRFERIDPPSVADGVVFRVLHKLLFLDGERISYRTLDVEQIGSVYEAMMGYTLEQASGPTLLVKPHHAAVDLATLLKKKPEDRLKDLSEVGCKPGAAVAADIKKARTVEALAQALSKSASPHRPGVLPPGSLYLQPTEERRRSGSHYTPRELTEPIVRKTLEPVLARLPERYRASDVLTLKVCDPAMGSGAFLVEACRQLGAALEEAWKRYPEDRPVIPPDETEELHAQRLVTQRCLYGVDKNPFAVALAKLSLWLVTLAREHPFTFLDHALREGDSLVGLDREQIASLHWAPGKQAQVPLLRKGIDEALKRAEALREQIHQLADSDDTKEKERLLGDADHAVAAVRRVGDLVVEVFFSETKEKARVNRLDDYAKRLVLDVGKLPEPDLQFKPFHWEIEFPEVFSRNSPGFDAIVGNPPFLGGTMISTNITDEYFRFITNYFPESGNRMDLAAYFFRRSFDKLRSGACMGLVATKTIAQGDTRAGGLGWICRNGGIIYGARRRLKWPGRAAVTVSIIHLAKHATVAKKTIDDICADQITAYLFRHGSSEEPARLRASSGLVFEGYKIAGQGFLFDDLDQDANPTSEMKRLIVKDRRNKEKIFSYLGGDEVNSSPTHAAHRYVINFGTATEEEANAWPDLMTIVRNKVKPRRDVANRGAHRVRWWQYGEVRPGLSAVLARQDKVIVIGRVSQHFAVAIVDSKQVFSEQLDVFSLCSYGAFAVIQSRLHEFWARFFGSSLEDRLRYTPTDCFETFAFPPGWEHNLAIDEAGRCYYEYRAALMIRNQQGLTTTYNRFHDPEEEEPDIKRLRELHDIMDRAVLDAYGWTEIRPTCAFLLDYDDDDDDEPESAGRPRKKKPWRYRWPDDVRDEVVARLLALNQERAAADCAATQRVAGVPSPKKTR</sequence>
<dbReference type="GO" id="GO:0032259">
    <property type="term" value="P:methylation"/>
    <property type="evidence" value="ECO:0007669"/>
    <property type="project" value="UniProtKB-KW"/>
</dbReference>
<keyword evidence="10" id="KW-1185">Reference proteome</keyword>
<evidence type="ECO:0000259" key="7">
    <source>
        <dbReference type="Pfam" id="PF07669"/>
    </source>
</evidence>
<gene>
    <name evidence="9" type="ORF">POL72_44340</name>
</gene>
<feature type="compositionally biased region" description="Basic and acidic residues" evidence="6">
    <location>
        <begin position="543"/>
        <end position="554"/>
    </location>
</feature>
<evidence type="ECO:0000256" key="5">
    <source>
        <dbReference type="ARBA" id="ARBA00047942"/>
    </source>
</evidence>
<dbReference type="PANTHER" id="PTHR33841:SF1">
    <property type="entry name" value="DNA METHYLTRANSFERASE A"/>
    <property type="match status" value="1"/>
</dbReference>
<dbReference type="Pfam" id="PF20466">
    <property type="entry name" value="MmeI_TRD"/>
    <property type="match status" value="1"/>
</dbReference>
<comment type="catalytic activity">
    <reaction evidence="5">
        <text>a 2'-deoxyadenosine in DNA + S-adenosyl-L-methionine = an N(6)-methyl-2'-deoxyadenosine in DNA + S-adenosyl-L-homocysteine + H(+)</text>
        <dbReference type="Rhea" id="RHEA:15197"/>
        <dbReference type="Rhea" id="RHEA-COMP:12418"/>
        <dbReference type="Rhea" id="RHEA-COMP:12419"/>
        <dbReference type="ChEBI" id="CHEBI:15378"/>
        <dbReference type="ChEBI" id="CHEBI:57856"/>
        <dbReference type="ChEBI" id="CHEBI:59789"/>
        <dbReference type="ChEBI" id="CHEBI:90615"/>
        <dbReference type="ChEBI" id="CHEBI:90616"/>
        <dbReference type="EC" id="2.1.1.72"/>
    </reaction>
</comment>
<evidence type="ECO:0000256" key="6">
    <source>
        <dbReference type="SAM" id="MobiDB-lite"/>
    </source>
</evidence>
<dbReference type="EMBL" id="JAQNDK010000006">
    <property type="protein sequence ID" value="MDC0684828.1"/>
    <property type="molecule type" value="Genomic_DNA"/>
</dbReference>
<dbReference type="InterPro" id="IPR029063">
    <property type="entry name" value="SAM-dependent_MTases_sf"/>
</dbReference>
<comment type="caution">
    <text evidence="9">The sequence shown here is derived from an EMBL/GenBank/DDBJ whole genome shotgun (WGS) entry which is preliminary data.</text>
</comment>
<dbReference type="RefSeq" id="WP_272102958.1">
    <property type="nucleotide sequence ID" value="NZ_JAQNDK010000006.1"/>
</dbReference>
<keyword evidence="2 9" id="KW-0489">Methyltransferase</keyword>
<proteinExistence type="predicted"/>
<dbReference type="InterPro" id="IPR011639">
    <property type="entry name" value="MethylTrfase_TaqI-like_dom"/>
</dbReference>
<dbReference type="GO" id="GO:0008168">
    <property type="term" value="F:methyltransferase activity"/>
    <property type="evidence" value="ECO:0007669"/>
    <property type="project" value="UniProtKB-KW"/>
</dbReference>
<dbReference type="SUPFAM" id="SSF53335">
    <property type="entry name" value="S-adenosyl-L-methionine-dependent methyltransferases"/>
    <property type="match status" value="1"/>
</dbReference>
<evidence type="ECO:0000313" key="10">
    <source>
        <dbReference type="Proteomes" id="UP001217485"/>
    </source>
</evidence>
<feature type="region of interest" description="Disordered" evidence="6">
    <location>
        <begin position="525"/>
        <end position="554"/>
    </location>
</feature>
<dbReference type="InterPro" id="IPR046820">
    <property type="entry name" value="MmeI_TRD"/>
</dbReference>
<dbReference type="Gene3D" id="3.40.50.150">
    <property type="entry name" value="Vaccinia Virus protein VP39"/>
    <property type="match status" value="1"/>
</dbReference>
<dbReference type="InterPro" id="IPR002052">
    <property type="entry name" value="DNA_methylase_N6_adenine_CS"/>
</dbReference>
<dbReference type="PANTHER" id="PTHR33841">
    <property type="entry name" value="DNA METHYLTRANSFERASE YEEA-RELATED"/>
    <property type="match status" value="1"/>
</dbReference>
<organism evidence="9 10">
    <name type="scientific">Sorangium atrum</name>
    <dbReference type="NCBI Taxonomy" id="2995308"/>
    <lineage>
        <taxon>Bacteria</taxon>
        <taxon>Pseudomonadati</taxon>
        <taxon>Myxococcota</taxon>
        <taxon>Polyangia</taxon>
        <taxon>Polyangiales</taxon>
        <taxon>Polyangiaceae</taxon>
        <taxon>Sorangium</taxon>
    </lineage>
</organism>
<evidence type="ECO:0000256" key="2">
    <source>
        <dbReference type="ARBA" id="ARBA00022603"/>
    </source>
</evidence>
<evidence type="ECO:0000259" key="8">
    <source>
        <dbReference type="Pfam" id="PF20466"/>
    </source>
</evidence>
<evidence type="ECO:0000256" key="3">
    <source>
        <dbReference type="ARBA" id="ARBA00022679"/>
    </source>
</evidence>
<keyword evidence="4" id="KW-0949">S-adenosyl-L-methionine</keyword>
<dbReference type="InterPro" id="IPR050953">
    <property type="entry name" value="N4_N6_ade-DNA_methylase"/>
</dbReference>
<evidence type="ECO:0000256" key="1">
    <source>
        <dbReference type="ARBA" id="ARBA00011900"/>
    </source>
</evidence>
<feature type="domain" description="Type II methyltransferase M.TaqI-like" evidence="7">
    <location>
        <begin position="642"/>
        <end position="884"/>
    </location>
</feature>
<accession>A0ABT5CFV5</accession>
<reference evidence="9 10" key="1">
    <citation type="submission" date="2023-01" db="EMBL/GenBank/DDBJ databases">
        <title>Minimal conservation of predation-associated metabolite biosynthetic gene clusters underscores biosynthetic potential of Myxococcota including descriptions for ten novel species: Archangium lansinium sp. nov., Myxococcus landrumus sp. nov., Nannocystis bai.</title>
        <authorList>
            <person name="Ahearne A."/>
            <person name="Stevens C."/>
            <person name="Dowd S."/>
        </authorList>
    </citation>
    <scope>NUCLEOTIDE SEQUENCE [LARGE SCALE GENOMIC DNA]</scope>
    <source>
        <strain evidence="9 10">WIWO2</strain>
    </source>
</reference>